<name>A0A084ZWY2_9ENTR</name>
<reference evidence="17" key="1">
    <citation type="submission" date="2014-05" db="EMBL/GenBank/DDBJ databases">
        <title>ATOL: Assembling a taxonomically balanced genome-scale reconstruction of the evolutionary history of the Enterobacteriaceae.</title>
        <authorList>
            <person name="Plunkett G. III"/>
            <person name="Neeno-Eckwall E.C."/>
            <person name="Glasner J.D."/>
            <person name="Perna N.T."/>
        </authorList>
    </citation>
    <scope>NUCLEOTIDE SEQUENCE [LARGE SCALE GENOMIC DNA]</scope>
    <source>
        <strain evidence="17">ATCC 49490</strain>
    </source>
</reference>
<comment type="function">
    <text evidence="13">Catalyzes the conversion of dethiobiotin (DTB) to biotin by the insertion of a sulfur atom into dethiobiotin via a radical-based mechanism.</text>
</comment>
<feature type="binding site" evidence="13 14">
    <location>
        <position position="60"/>
    </location>
    <ligand>
        <name>[4Fe-4S] cluster</name>
        <dbReference type="ChEBI" id="CHEBI:49883"/>
        <note>4Fe-4S-S-AdoMet</note>
    </ligand>
</feature>
<feature type="binding site" evidence="13 14">
    <location>
        <position position="57"/>
    </location>
    <ligand>
        <name>[4Fe-4S] cluster</name>
        <dbReference type="ChEBI" id="CHEBI:49883"/>
        <note>4Fe-4S-S-AdoMet</note>
    </ligand>
</feature>
<dbReference type="SFLD" id="SFLDS00029">
    <property type="entry name" value="Radical_SAM"/>
    <property type="match status" value="1"/>
</dbReference>
<evidence type="ECO:0000259" key="15">
    <source>
        <dbReference type="PROSITE" id="PS51918"/>
    </source>
</evidence>
<dbReference type="SMART" id="SM00729">
    <property type="entry name" value="Elp3"/>
    <property type="match status" value="1"/>
</dbReference>
<comment type="cofactor">
    <cofactor evidence="13 14">
        <name>[4Fe-4S] cluster</name>
        <dbReference type="ChEBI" id="CHEBI:49883"/>
    </cofactor>
    <text evidence="13 14">Binds 1 [4Fe-4S] cluster. The cluster is coordinated with 3 cysteines and an exchangeable S-adenosyl-L-methionine.</text>
</comment>
<dbReference type="InterPro" id="IPR007197">
    <property type="entry name" value="rSAM"/>
</dbReference>
<keyword evidence="6 13" id="KW-0949">S-adenosyl-L-methionine</keyword>
<evidence type="ECO:0000256" key="10">
    <source>
        <dbReference type="ARBA" id="ARBA00023004"/>
    </source>
</evidence>
<dbReference type="HAMAP" id="MF_01694">
    <property type="entry name" value="BioB"/>
    <property type="match status" value="1"/>
</dbReference>
<evidence type="ECO:0000256" key="1">
    <source>
        <dbReference type="ARBA" id="ARBA00004942"/>
    </source>
</evidence>
<sequence length="346" mass="38669">MAHHARWTMSQVTELFEKPFLELLFEAQQVHRQHFDPRQVQVSTLLSIKTGACPEDCKYCPQSARYKTGLEAERLMEVEQVLESARKAKNAGSTRFCMGAAWKNPHERDMPYLEQMVQGVKAMGLEACMTLGTLTDDQAQRLASAGLDYYNHNLDTSPEFYGNIITTRSYQERLDTLGKVRDAGIKVCSGGIVGLGETEKDRAGLLLQLANLPVPPESVPINMLVKVKGTPLADNDDVDAFDFIRTIAVARIMMPTSHVRLSAGREQMNEQTQAMCFMAGANSIFYGCKLLTTPNPEEDKDLQLFRKLGLNPQQTEVTAGDNEQQQRLEQALRSPDTEQYYNAAAV</sequence>
<dbReference type="NCBIfam" id="TIGR00433">
    <property type="entry name" value="bioB"/>
    <property type="match status" value="1"/>
</dbReference>
<evidence type="ECO:0000256" key="8">
    <source>
        <dbReference type="ARBA" id="ARBA00022723"/>
    </source>
</evidence>
<evidence type="ECO:0000256" key="11">
    <source>
        <dbReference type="ARBA" id="ARBA00023014"/>
    </source>
</evidence>
<feature type="domain" description="Radical SAM core" evidence="15">
    <location>
        <begin position="38"/>
        <end position="265"/>
    </location>
</feature>
<comment type="caution">
    <text evidence="16">The sequence shown here is derived from an EMBL/GenBank/DDBJ whole genome shotgun (WGS) entry which is preliminary data.</text>
</comment>
<dbReference type="SFLD" id="SFLDG01060">
    <property type="entry name" value="BATS_domain_containing"/>
    <property type="match status" value="1"/>
</dbReference>
<dbReference type="Pfam" id="PF06968">
    <property type="entry name" value="BATS"/>
    <property type="match status" value="1"/>
</dbReference>
<organism evidence="16 17">
    <name type="scientific">Trabulsiella guamensis ATCC 49490</name>
    <dbReference type="NCBI Taxonomy" id="1005994"/>
    <lineage>
        <taxon>Bacteria</taxon>
        <taxon>Pseudomonadati</taxon>
        <taxon>Pseudomonadota</taxon>
        <taxon>Gammaproteobacteria</taxon>
        <taxon>Enterobacterales</taxon>
        <taxon>Enterobacteriaceae</taxon>
        <taxon>Trabulsiella</taxon>
    </lineage>
</organism>
<keyword evidence="4 13" id="KW-0004">4Fe-4S</keyword>
<keyword evidence="10 13" id="KW-0408">Iron</keyword>
<protein>
    <recommendedName>
        <fullName evidence="3 13">Biotin synthase</fullName>
        <ecNumber evidence="3 13">2.8.1.6</ecNumber>
    </recommendedName>
</protein>
<evidence type="ECO:0000256" key="7">
    <source>
        <dbReference type="ARBA" id="ARBA00022714"/>
    </source>
</evidence>
<dbReference type="PIRSF" id="PIRSF001619">
    <property type="entry name" value="Biotin_synth"/>
    <property type="match status" value="1"/>
</dbReference>
<feature type="binding site" evidence="13 14">
    <location>
        <position position="188"/>
    </location>
    <ligand>
        <name>[2Fe-2S] cluster</name>
        <dbReference type="ChEBI" id="CHEBI:190135"/>
    </ligand>
</feature>
<dbReference type="SUPFAM" id="SSF102114">
    <property type="entry name" value="Radical SAM enzymes"/>
    <property type="match status" value="1"/>
</dbReference>
<dbReference type="SMART" id="SM00876">
    <property type="entry name" value="BATS"/>
    <property type="match status" value="1"/>
</dbReference>
<dbReference type="EC" id="2.8.1.6" evidence="3 13"/>
<proteinExistence type="inferred from homology"/>
<evidence type="ECO:0000256" key="2">
    <source>
        <dbReference type="ARBA" id="ARBA00010765"/>
    </source>
</evidence>
<comment type="cofactor">
    <cofactor evidence="14">
        <name>[2Fe-2S] cluster</name>
        <dbReference type="ChEBI" id="CHEBI:190135"/>
    </cofactor>
    <text evidence="14">Binds 1 [2Fe-2S] cluster. The cluster is coordinated with 3 cysteines and 1 arginine.</text>
</comment>
<feature type="binding site" evidence="13 14">
    <location>
        <position position="260"/>
    </location>
    <ligand>
        <name>[2Fe-2S] cluster</name>
        <dbReference type="ChEBI" id="CHEBI:190135"/>
    </ligand>
</feature>
<keyword evidence="7 13" id="KW-0001">2Fe-2S</keyword>
<dbReference type="PANTHER" id="PTHR22976">
    <property type="entry name" value="BIOTIN SYNTHASE"/>
    <property type="match status" value="1"/>
</dbReference>
<dbReference type="GO" id="GO:0051539">
    <property type="term" value="F:4 iron, 4 sulfur cluster binding"/>
    <property type="evidence" value="ECO:0007669"/>
    <property type="project" value="UniProtKB-KW"/>
</dbReference>
<feature type="binding site" evidence="13 14">
    <location>
        <position position="97"/>
    </location>
    <ligand>
        <name>[2Fe-2S] cluster</name>
        <dbReference type="ChEBI" id="CHEBI:190135"/>
    </ligand>
</feature>
<comment type="catalytic activity">
    <reaction evidence="12 13">
        <text>(4R,5S)-dethiobiotin + (sulfur carrier)-SH + 2 reduced [2Fe-2S]-[ferredoxin] + 2 S-adenosyl-L-methionine = (sulfur carrier)-H + biotin + 2 5'-deoxyadenosine + 2 L-methionine + 2 oxidized [2Fe-2S]-[ferredoxin]</text>
        <dbReference type="Rhea" id="RHEA:22060"/>
        <dbReference type="Rhea" id="RHEA-COMP:10000"/>
        <dbReference type="Rhea" id="RHEA-COMP:10001"/>
        <dbReference type="Rhea" id="RHEA-COMP:14737"/>
        <dbReference type="Rhea" id="RHEA-COMP:14739"/>
        <dbReference type="ChEBI" id="CHEBI:17319"/>
        <dbReference type="ChEBI" id="CHEBI:29917"/>
        <dbReference type="ChEBI" id="CHEBI:33737"/>
        <dbReference type="ChEBI" id="CHEBI:33738"/>
        <dbReference type="ChEBI" id="CHEBI:57586"/>
        <dbReference type="ChEBI" id="CHEBI:57844"/>
        <dbReference type="ChEBI" id="CHEBI:59789"/>
        <dbReference type="ChEBI" id="CHEBI:64428"/>
        <dbReference type="ChEBI" id="CHEBI:149473"/>
        <dbReference type="EC" id="2.8.1.6"/>
    </reaction>
</comment>
<dbReference type="InterPro" id="IPR024177">
    <property type="entry name" value="Biotin_synthase"/>
</dbReference>
<evidence type="ECO:0000256" key="5">
    <source>
        <dbReference type="ARBA" id="ARBA00022679"/>
    </source>
</evidence>
<dbReference type="PROSITE" id="PS51918">
    <property type="entry name" value="RADICAL_SAM"/>
    <property type="match status" value="1"/>
</dbReference>
<comment type="subunit">
    <text evidence="13">Homodimer.</text>
</comment>
<dbReference type="SFLD" id="SFLDG01278">
    <property type="entry name" value="biotin_synthase_like"/>
    <property type="match status" value="1"/>
</dbReference>
<comment type="similarity">
    <text evidence="2 13">Belongs to the radical SAM superfamily. Biotin synthase family.</text>
</comment>
<accession>A0A084ZWY2</accession>
<dbReference type="Gene3D" id="3.20.20.70">
    <property type="entry name" value="Aldolase class I"/>
    <property type="match status" value="1"/>
</dbReference>
<evidence type="ECO:0000313" key="17">
    <source>
        <dbReference type="Proteomes" id="UP000028630"/>
    </source>
</evidence>
<dbReference type="FunFam" id="3.20.20.70:FF:000011">
    <property type="entry name" value="Biotin synthase"/>
    <property type="match status" value="1"/>
</dbReference>
<dbReference type="GO" id="GO:0005506">
    <property type="term" value="F:iron ion binding"/>
    <property type="evidence" value="ECO:0007669"/>
    <property type="project" value="UniProtKB-UniRule"/>
</dbReference>
<gene>
    <name evidence="13 16" type="primary">bioB</name>
    <name evidence="16" type="ORF">GTGU_03471</name>
</gene>
<evidence type="ECO:0000256" key="3">
    <source>
        <dbReference type="ARBA" id="ARBA00012236"/>
    </source>
</evidence>
<dbReference type="GO" id="GO:0051537">
    <property type="term" value="F:2 iron, 2 sulfur cluster binding"/>
    <property type="evidence" value="ECO:0007669"/>
    <property type="project" value="UniProtKB-KW"/>
</dbReference>
<evidence type="ECO:0000256" key="14">
    <source>
        <dbReference type="PIRSR" id="PIRSR001619-1"/>
    </source>
</evidence>
<keyword evidence="9 13" id="KW-0093">Biotin biosynthesis</keyword>
<dbReference type="RefSeq" id="WP_038159801.1">
    <property type="nucleotide sequence ID" value="NZ_JMTB01000103.1"/>
</dbReference>
<comment type="pathway">
    <text evidence="1 13">Cofactor biosynthesis; biotin biosynthesis; biotin from 7,8-diaminononanoate: step 2/2.</text>
</comment>
<dbReference type="GO" id="GO:0009102">
    <property type="term" value="P:biotin biosynthetic process"/>
    <property type="evidence" value="ECO:0007669"/>
    <property type="project" value="UniProtKB-UniRule"/>
</dbReference>
<comment type="cofactor">
    <cofactor evidence="13">
        <name>[2Fe-2S] cluster</name>
        <dbReference type="ChEBI" id="CHEBI:190135"/>
    </cofactor>
    <text evidence="13">Binds 1 [2Fe-2S] cluster. The cluster is coordinated with 3 cysteines and 1 arginine.</text>
</comment>
<evidence type="ECO:0000256" key="4">
    <source>
        <dbReference type="ARBA" id="ARBA00022485"/>
    </source>
</evidence>
<keyword evidence="17" id="KW-1185">Reference proteome</keyword>
<dbReference type="CDD" id="cd01335">
    <property type="entry name" value="Radical_SAM"/>
    <property type="match status" value="1"/>
</dbReference>
<dbReference type="AlphaFoldDB" id="A0A084ZWY2"/>
<dbReference type="GO" id="GO:0004076">
    <property type="term" value="F:biotin synthase activity"/>
    <property type="evidence" value="ECO:0007669"/>
    <property type="project" value="UniProtKB-UniRule"/>
</dbReference>
<dbReference type="SFLD" id="SFLDF00272">
    <property type="entry name" value="biotin_synthase"/>
    <property type="match status" value="1"/>
</dbReference>
<feature type="binding site" evidence="13 14">
    <location>
        <position position="128"/>
    </location>
    <ligand>
        <name>[2Fe-2S] cluster</name>
        <dbReference type="ChEBI" id="CHEBI:190135"/>
    </ligand>
</feature>
<evidence type="ECO:0000313" key="16">
    <source>
        <dbReference type="EMBL" id="KFC01977.1"/>
    </source>
</evidence>
<dbReference type="eggNOG" id="COG0502">
    <property type="taxonomic scope" value="Bacteria"/>
</dbReference>
<dbReference type="PANTHER" id="PTHR22976:SF2">
    <property type="entry name" value="BIOTIN SYNTHASE, MITOCHONDRIAL"/>
    <property type="match status" value="1"/>
</dbReference>
<keyword evidence="8 13" id="KW-0479">Metal-binding</keyword>
<evidence type="ECO:0000256" key="9">
    <source>
        <dbReference type="ARBA" id="ARBA00022756"/>
    </source>
</evidence>
<dbReference type="EMBL" id="JMTB01000103">
    <property type="protein sequence ID" value="KFC01977.1"/>
    <property type="molecule type" value="Genomic_DNA"/>
</dbReference>
<dbReference type="InterPro" id="IPR058240">
    <property type="entry name" value="rSAM_sf"/>
</dbReference>
<dbReference type="OrthoDB" id="9786826at2"/>
<evidence type="ECO:0000256" key="12">
    <source>
        <dbReference type="ARBA" id="ARBA00051157"/>
    </source>
</evidence>
<dbReference type="InterPro" id="IPR002684">
    <property type="entry name" value="Biotin_synth/BioAB"/>
</dbReference>
<keyword evidence="5 13" id="KW-0808">Transferase</keyword>
<dbReference type="InterPro" id="IPR010722">
    <property type="entry name" value="BATS_dom"/>
</dbReference>
<dbReference type="Proteomes" id="UP000028630">
    <property type="component" value="Unassembled WGS sequence"/>
</dbReference>
<dbReference type="UniPathway" id="UPA00078">
    <property type="reaction ID" value="UER00162"/>
</dbReference>
<dbReference type="Pfam" id="PF04055">
    <property type="entry name" value="Radical_SAM"/>
    <property type="match status" value="1"/>
</dbReference>
<dbReference type="InterPro" id="IPR013785">
    <property type="entry name" value="Aldolase_TIM"/>
</dbReference>
<dbReference type="InterPro" id="IPR006638">
    <property type="entry name" value="Elp3/MiaA/NifB-like_rSAM"/>
</dbReference>
<feature type="binding site" evidence="13 14">
    <location>
        <position position="53"/>
    </location>
    <ligand>
        <name>[4Fe-4S] cluster</name>
        <dbReference type="ChEBI" id="CHEBI:49883"/>
        <note>4Fe-4S-S-AdoMet</note>
    </ligand>
</feature>
<keyword evidence="11 13" id="KW-0411">Iron-sulfur</keyword>
<evidence type="ECO:0000256" key="6">
    <source>
        <dbReference type="ARBA" id="ARBA00022691"/>
    </source>
</evidence>
<evidence type="ECO:0000256" key="13">
    <source>
        <dbReference type="HAMAP-Rule" id="MF_01694"/>
    </source>
</evidence>